<reference evidence="1" key="1">
    <citation type="journal article" date="2021" name="Proc. Natl. Acad. Sci. U.S.A.">
        <title>A Catalog of Tens of Thousands of Viruses from Human Metagenomes Reveals Hidden Associations with Chronic Diseases.</title>
        <authorList>
            <person name="Tisza M.J."/>
            <person name="Buck C.B."/>
        </authorList>
    </citation>
    <scope>NUCLEOTIDE SEQUENCE</scope>
    <source>
        <strain evidence="1">CtL5G6</strain>
    </source>
</reference>
<sequence>MVLDFTQAVDNKVHFKQRTVPLSFVCLRPKEQWETIRSGLENALQGRWLEFYFSRTPDQHREGQFSVELTPGDITAEVSISVVCAP</sequence>
<protein>
    <submittedName>
        <fullName evidence="1">Uncharacterized protein</fullName>
    </submittedName>
</protein>
<organism evidence="1">
    <name type="scientific">Siphoviridae sp. ctL5G6</name>
    <dbReference type="NCBI Taxonomy" id="2826247"/>
    <lineage>
        <taxon>Viruses</taxon>
        <taxon>Duplodnaviria</taxon>
        <taxon>Heunggongvirae</taxon>
        <taxon>Uroviricota</taxon>
        <taxon>Caudoviricetes</taxon>
    </lineage>
</organism>
<name>A0A8S5NA45_9CAUD</name>
<accession>A0A8S5NA45</accession>
<evidence type="ECO:0000313" key="1">
    <source>
        <dbReference type="EMBL" id="DAD91324.1"/>
    </source>
</evidence>
<dbReference type="EMBL" id="BK015109">
    <property type="protein sequence ID" value="DAD91324.1"/>
    <property type="molecule type" value="Genomic_DNA"/>
</dbReference>
<proteinExistence type="predicted"/>